<dbReference type="InterPro" id="IPR015942">
    <property type="entry name" value="Asp/Glu/hydantoin_racemase"/>
</dbReference>
<organism evidence="3 4">
    <name type="scientific">Candidatus Raskinella chloraquaticus</name>
    <dbReference type="NCBI Taxonomy" id="1951219"/>
    <lineage>
        <taxon>Bacteria</taxon>
        <taxon>Pseudomonadati</taxon>
        <taxon>Pseudomonadota</taxon>
        <taxon>Alphaproteobacteria</taxon>
        <taxon>Hyphomicrobiales</taxon>
        <taxon>Phreatobacteraceae</taxon>
        <taxon>Candidatus Raskinella</taxon>
    </lineage>
</organism>
<dbReference type="NCBIfam" id="TIGR00035">
    <property type="entry name" value="asp_race"/>
    <property type="match status" value="1"/>
</dbReference>
<dbReference type="Pfam" id="PF01177">
    <property type="entry name" value="Asp_Glu_race"/>
    <property type="match status" value="1"/>
</dbReference>
<dbReference type="GO" id="GO:0047661">
    <property type="term" value="F:amino-acid racemase activity"/>
    <property type="evidence" value="ECO:0007669"/>
    <property type="project" value="InterPro"/>
</dbReference>
<evidence type="ECO:0000256" key="2">
    <source>
        <dbReference type="ARBA" id="ARBA00023235"/>
    </source>
</evidence>
<dbReference type="STRING" id="1827387.A4S15_09480"/>
<accession>A0A1W9HXH7</accession>
<evidence type="ECO:0000313" key="3">
    <source>
        <dbReference type="EMBL" id="OQW52100.1"/>
    </source>
</evidence>
<dbReference type="PANTHER" id="PTHR21198:SF7">
    <property type="entry name" value="ASPARTATE-GLUTAMATE RACEMASE FAMILY"/>
    <property type="match status" value="1"/>
</dbReference>
<dbReference type="InterPro" id="IPR004380">
    <property type="entry name" value="Asp_race"/>
</dbReference>
<evidence type="ECO:0008006" key="5">
    <source>
        <dbReference type="Google" id="ProtNLM"/>
    </source>
</evidence>
<reference evidence="3 4" key="1">
    <citation type="journal article" date="2017" name="Water Res.">
        <title>Comammox in drinking water systems.</title>
        <authorList>
            <person name="Wang Y."/>
            <person name="Ma L."/>
            <person name="Mao Y."/>
            <person name="Jiang X."/>
            <person name="Xia Y."/>
            <person name="Yu K."/>
            <person name="Li B."/>
            <person name="Zhang T."/>
        </authorList>
    </citation>
    <scope>NUCLEOTIDE SEQUENCE [LARGE SCALE GENOMIC DNA]</scope>
    <source>
        <strain evidence="3">SG_bin8</strain>
    </source>
</reference>
<dbReference type="Gene3D" id="3.40.50.1860">
    <property type="match status" value="2"/>
</dbReference>
<dbReference type="InterPro" id="IPR001920">
    <property type="entry name" value="Asp/Glu_race"/>
</dbReference>
<comment type="caution">
    <text evidence="3">The sequence shown here is derived from an EMBL/GenBank/DDBJ whole genome shotgun (WGS) entry which is preliminary data.</text>
</comment>
<comment type="similarity">
    <text evidence="1">Belongs to the aspartate/glutamate racemases family.</text>
</comment>
<keyword evidence="2" id="KW-0413">Isomerase</keyword>
<dbReference type="SUPFAM" id="SSF53681">
    <property type="entry name" value="Aspartate/glutamate racemase"/>
    <property type="match status" value="2"/>
</dbReference>
<dbReference type="PANTHER" id="PTHR21198">
    <property type="entry name" value="GLUTAMATE RACEMASE"/>
    <property type="match status" value="1"/>
</dbReference>
<sequence length="229" mass="23621">MIGILGGMGPLATVDFMQKVIEATPAERDQDHVPLIVYSVPQIPDRVGAASAGTDEPLPAMLTGIRTLEQAGVAAIAIACNTAHAWYDQLAASTKVKIIHMAQAVISAAAQNNGPVALMATVGTLQAGIYQGYLEKAGWHALVPQPDVQKVINDAIAAVKLGEIERARVSFDVAGASLLASGADRLLLACTELPVAAKGSIHEARCLDATACLAQDCVAFSCGLDGNAI</sequence>
<gene>
    <name evidence="3" type="ORF">A4S15_09480</name>
</gene>
<dbReference type="InterPro" id="IPR018187">
    <property type="entry name" value="Asp/Glu_racemase_AS_1"/>
</dbReference>
<evidence type="ECO:0000256" key="1">
    <source>
        <dbReference type="ARBA" id="ARBA00007847"/>
    </source>
</evidence>
<dbReference type="EMBL" id="LWDL01000016">
    <property type="protein sequence ID" value="OQW52100.1"/>
    <property type="molecule type" value="Genomic_DNA"/>
</dbReference>
<name>A0A1W9HXH7_9HYPH</name>
<dbReference type="Proteomes" id="UP000192872">
    <property type="component" value="Unassembled WGS sequence"/>
</dbReference>
<dbReference type="PROSITE" id="PS00923">
    <property type="entry name" value="ASP_GLU_RACEMASE_1"/>
    <property type="match status" value="1"/>
</dbReference>
<evidence type="ECO:0000313" key="4">
    <source>
        <dbReference type="Proteomes" id="UP000192872"/>
    </source>
</evidence>
<protein>
    <recommendedName>
        <fullName evidence="5">Aspartate racemase</fullName>
    </recommendedName>
</protein>
<proteinExistence type="inferred from homology"/>
<dbReference type="AlphaFoldDB" id="A0A1W9HXH7"/>